<dbReference type="Gene3D" id="3.30.450.20">
    <property type="entry name" value="PAS domain"/>
    <property type="match status" value="1"/>
</dbReference>
<dbReference type="InterPro" id="IPR050351">
    <property type="entry name" value="BphY/WalK/GraS-like"/>
</dbReference>
<dbReference type="InterPro" id="IPR036097">
    <property type="entry name" value="HisK_dim/P_sf"/>
</dbReference>
<evidence type="ECO:0000256" key="6">
    <source>
        <dbReference type="ARBA" id="ARBA00023012"/>
    </source>
</evidence>
<reference evidence="11" key="1">
    <citation type="journal article" date="2015" name="Nature">
        <title>Complex archaea that bridge the gap between prokaryotes and eukaryotes.</title>
        <authorList>
            <person name="Spang A."/>
            <person name="Saw J.H."/>
            <person name="Jorgensen S.L."/>
            <person name="Zaremba-Niedzwiedzka K."/>
            <person name="Martijn J."/>
            <person name="Lind A.E."/>
            <person name="van Eijk R."/>
            <person name="Schleper C."/>
            <person name="Guy L."/>
            <person name="Ettema T.J."/>
        </authorList>
    </citation>
    <scope>NUCLEOTIDE SEQUENCE</scope>
</reference>
<feature type="non-terminal residue" evidence="11">
    <location>
        <position position="343"/>
    </location>
</feature>
<comment type="catalytic activity">
    <reaction evidence="1">
        <text>ATP + protein L-histidine = ADP + protein N-phospho-L-histidine.</text>
        <dbReference type="EC" id="2.7.13.3"/>
    </reaction>
</comment>
<evidence type="ECO:0000256" key="7">
    <source>
        <dbReference type="ARBA" id="ARBA00023136"/>
    </source>
</evidence>
<dbReference type="InterPro" id="IPR003661">
    <property type="entry name" value="HisK_dim/P_dom"/>
</dbReference>
<comment type="caution">
    <text evidence="11">The sequence shown here is derived from an EMBL/GenBank/DDBJ whole genome shotgun (WGS) entry which is preliminary data.</text>
</comment>
<evidence type="ECO:0000256" key="5">
    <source>
        <dbReference type="ARBA" id="ARBA00022777"/>
    </source>
</evidence>
<evidence type="ECO:0000259" key="9">
    <source>
        <dbReference type="PROSITE" id="PS50109"/>
    </source>
</evidence>
<keyword evidence="6" id="KW-0902">Two-component regulatory system</keyword>
<dbReference type="InterPro" id="IPR035965">
    <property type="entry name" value="PAS-like_dom_sf"/>
</dbReference>
<dbReference type="Pfam" id="PF00512">
    <property type="entry name" value="HisKA"/>
    <property type="match status" value="1"/>
</dbReference>
<keyword evidence="4" id="KW-0808">Transferase</keyword>
<dbReference type="SUPFAM" id="SSF47384">
    <property type="entry name" value="Homodimeric domain of signal transducing histidine kinase"/>
    <property type="match status" value="1"/>
</dbReference>
<dbReference type="InterPro" id="IPR036890">
    <property type="entry name" value="HATPase_C_sf"/>
</dbReference>
<proteinExistence type="predicted"/>
<keyword evidence="8" id="KW-1133">Transmembrane helix</keyword>
<dbReference type="PANTHER" id="PTHR45453">
    <property type="entry name" value="PHOSPHATE REGULON SENSOR PROTEIN PHOR"/>
    <property type="match status" value="1"/>
</dbReference>
<dbReference type="GO" id="GO:0005886">
    <property type="term" value="C:plasma membrane"/>
    <property type="evidence" value="ECO:0007669"/>
    <property type="project" value="TreeGrafter"/>
</dbReference>
<dbReference type="GO" id="GO:0000155">
    <property type="term" value="F:phosphorelay sensor kinase activity"/>
    <property type="evidence" value="ECO:0007669"/>
    <property type="project" value="InterPro"/>
</dbReference>
<keyword evidence="3" id="KW-0597">Phosphoprotein</keyword>
<feature type="domain" description="PAS" evidence="10">
    <location>
        <begin position="77"/>
        <end position="144"/>
    </location>
</feature>
<protein>
    <recommendedName>
        <fullName evidence="2">histidine kinase</fullName>
        <ecNumber evidence="2">2.7.13.3</ecNumber>
    </recommendedName>
</protein>
<keyword evidence="7 8" id="KW-0472">Membrane</keyword>
<dbReference type="AlphaFoldDB" id="A0A0F9DQ28"/>
<dbReference type="Gene3D" id="1.10.287.130">
    <property type="match status" value="1"/>
</dbReference>
<dbReference type="NCBIfam" id="TIGR00229">
    <property type="entry name" value="sensory_box"/>
    <property type="match status" value="1"/>
</dbReference>
<dbReference type="EC" id="2.7.13.3" evidence="2"/>
<feature type="domain" description="Histidine kinase" evidence="9">
    <location>
        <begin position="211"/>
        <end position="343"/>
    </location>
</feature>
<gene>
    <name evidence="11" type="ORF">LCGC14_2519570</name>
</gene>
<dbReference type="PANTHER" id="PTHR45453:SF1">
    <property type="entry name" value="PHOSPHATE REGULON SENSOR PROTEIN PHOR"/>
    <property type="match status" value="1"/>
</dbReference>
<keyword evidence="8" id="KW-0812">Transmembrane</keyword>
<sequence length="343" mass="38411">MITIQSLFASIQELRHTPYALPLVVLFTTTILLIIAAFLFAPLYFALIFTVVFVGMGVGAIQAYARLAKIEIETRLGAQQLKAVTQDMYEGVVVYTPQFKIININPAAEKILNITKKDVLGKTITPQSAQQEKLSLFTQVIYPSLTPTINNISESGWPQVIEIGTQAPERRLRLTLNQLLDGKRVTGFVKIIQDKTYEQQLEESKTEFITNSAHQLRTPLTGINWAFESLRSALKENKELSDTAEQGYMLAQRGLRIINEMLDVAQIEGGTITYSADRIDINELVSEVLQEARPVAQSYNITIHSSLSTEHMYMNGDKERLRAALITLIDNAIKYNNEDGSVT</sequence>
<name>A0A0F9DQ28_9ZZZZ</name>
<dbReference type="CDD" id="cd00130">
    <property type="entry name" value="PAS"/>
    <property type="match status" value="1"/>
</dbReference>
<dbReference type="SMART" id="SM00091">
    <property type="entry name" value="PAS"/>
    <property type="match status" value="1"/>
</dbReference>
<evidence type="ECO:0000313" key="11">
    <source>
        <dbReference type="EMBL" id="KKL14058.1"/>
    </source>
</evidence>
<dbReference type="InterPro" id="IPR000014">
    <property type="entry name" value="PAS"/>
</dbReference>
<evidence type="ECO:0000256" key="4">
    <source>
        <dbReference type="ARBA" id="ARBA00022679"/>
    </source>
</evidence>
<dbReference type="GO" id="GO:0016036">
    <property type="term" value="P:cellular response to phosphate starvation"/>
    <property type="evidence" value="ECO:0007669"/>
    <property type="project" value="TreeGrafter"/>
</dbReference>
<dbReference type="SMART" id="SM00388">
    <property type="entry name" value="HisKA"/>
    <property type="match status" value="1"/>
</dbReference>
<dbReference type="SUPFAM" id="SSF55874">
    <property type="entry name" value="ATPase domain of HSP90 chaperone/DNA topoisomerase II/histidine kinase"/>
    <property type="match status" value="1"/>
</dbReference>
<organism evidence="11">
    <name type="scientific">marine sediment metagenome</name>
    <dbReference type="NCBI Taxonomy" id="412755"/>
    <lineage>
        <taxon>unclassified sequences</taxon>
        <taxon>metagenomes</taxon>
        <taxon>ecological metagenomes</taxon>
    </lineage>
</organism>
<feature type="transmembrane region" description="Helical" evidence="8">
    <location>
        <begin position="46"/>
        <end position="65"/>
    </location>
</feature>
<dbReference type="EMBL" id="LAZR01040613">
    <property type="protein sequence ID" value="KKL14058.1"/>
    <property type="molecule type" value="Genomic_DNA"/>
</dbReference>
<evidence type="ECO:0000256" key="8">
    <source>
        <dbReference type="SAM" id="Phobius"/>
    </source>
</evidence>
<dbReference type="InterPro" id="IPR005467">
    <property type="entry name" value="His_kinase_dom"/>
</dbReference>
<evidence type="ECO:0000256" key="3">
    <source>
        <dbReference type="ARBA" id="ARBA00022553"/>
    </source>
</evidence>
<dbReference type="Gene3D" id="3.30.565.10">
    <property type="entry name" value="Histidine kinase-like ATPase, C-terminal domain"/>
    <property type="match status" value="1"/>
</dbReference>
<dbReference type="CDD" id="cd00082">
    <property type="entry name" value="HisKA"/>
    <property type="match status" value="1"/>
</dbReference>
<feature type="transmembrane region" description="Helical" evidence="8">
    <location>
        <begin position="20"/>
        <end position="40"/>
    </location>
</feature>
<evidence type="ECO:0000259" key="10">
    <source>
        <dbReference type="PROSITE" id="PS50112"/>
    </source>
</evidence>
<keyword evidence="5" id="KW-0418">Kinase</keyword>
<evidence type="ECO:0000256" key="2">
    <source>
        <dbReference type="ARBA" id="ARBA00012438"/>
    </source>
</evidence>
<dbReference type="SUPFAM" id="SSF55785">
    <property type="entry name" value="PYP-like sensor domain (PAS domain)"/>
    <property type="match status" value="1"/>
</dbReference>
<accession>A0A0F9DQ28</accession>
<dbReference type="PROSITE" id="PS50109">
    <property type="entry name" value="HIS_KIN"/>
    <property type="match status" value="1"/>
</dbReference>
<evidence type="ECO:0000256" key="1">
    <source>
        <dbReference type="ARBA" id="ARBA00000085"/>
    </source>
</evidence>
<dbReference type="GO" id="GO:0004721">
    <property type="term" value="F:phosphoprotein phosphatase activity"/>
    <property type="evidence" value="ECO:0007669"/>
    <property type="project" value="TreeGrafter"/>
</dbReference>
<dbReference type="PROSITE" id="PS50112">
    <property type="entry name" value="PAS"/>
    <property type="match status" value="1"/>
</dbReference>